<feature type="region of interest" description="Disordered" evidence="1">
    <location>
        <begin position="93"/>
        <end position="121"/>
    </location>
</feature>
<reference evidence="3 4" key="1">
    <citation type="journal article" date="2011" name="PLoS Pathog.">
        <title>Endophytic Life Strategies Decoded by Genome and Transcriptome Analyses of the Mutualistic Root Symbiont Piriformospora indica.</title>
        <authorList>
            <person name="Zuccaro A."/>
            <person name="Lahrmann U."/>
            <person name="Guldener U."/>
            <person name="Langen G."/>
            <person name="Pfiffi S."/>
            <person name="Biedenkopf D."/>
            <person name="Wong P."/>
            <person name="Samans B."/>
            <person name="Grimm C."/>
            <person name="Basiewicz M."/>
            <person name="Murat C."/>
            <person name="Martin F."/>
            <person name="Kogel K.H."/>
        </authorList>
    </citation>
    <scope>NUCLEOTIDE SEQUENCE [LARGE SCALE GENOMIC DNA]</scope>
    <source>
        <strain evidence="3 4">DSM 11827</strain>
    </source>
</reference>
<dbReference type="OMA" id="DGHHFGQ"/>
<organism evidence="3 4">
    <name type="scientific">Serendipita indica (strain DSM 11827)</name>
    <name type="common">Root endophyte fungus</name>
    <name type="synonym">Piriformospora indica</name>
    <dbReference type="NCBI Taxonomy" id="1109443"/>
    <lineage>
        <taxon>Eukaryota</taxon>
        <taxon>Fungi</taxon>
        <taxon>Dikarya</taxon>
        <taxon>Basidiomycota</taxon>
        <taxon>Agaricomycotina</taxon>
        <taxon>Agaricomycetes</taxon>
        <taxon>Sebacinales</taxon>
        <taxon>Serendipitaceae</taxon>
        <taxon>Serendipita</taxon>
    </lineage>
</organism>
<gene>
    <name evidence="3" type="ORF">PIIN_09450</name>
</gene>
<dbReference type="PANTHER" id="PTHR38248">
    <property type="entry name" value="FUNK1 6"/>
    <property type="match status" value="1"/>
</dbReference>
<dbReference type="HOGENOM" id="CLU_372587_0_0_1"/>
<evidence type="ECO:0000256" key="1">
    <source>
        <dbReference type="SAM" id="MobiDB-lite"/>
    </source>
</evidence>
<feature type="domain" description="Fungal-type protein kinase" evidence="2">
    <location>
        <begin position="362"/>
        <end position="531"/>
    </location>
</feature>
<proteinExistence type="predicted"/>
<keyword evidence="4" id="KW-1185">Reference proteome</keyword>
<dbReference type="Pfam" id="PF17667">
    <property type="entry name" value="Pkinase_fungal"/>
    <property type="match status" value="2"/>
</dbReference>
<dbReference type="InterPro" id="IPR040976">
    <property type="entry name" value="Pkinase_fungal"/>
</dbReference>
<comment type="caution">
    <text evidence="3">The sequence shown here is derived from an EMBL/GenBank/DDBJ whole genome shotgun (WGS) entry which is preliminary data.</text>
</comment>
<dbReference type="AlphaFoldDB" id="G4TVX4"/>
<feature type="compositionally biased region" description="Low complexity" evidence="1">
    <location>
        <begin position="305"/>
        <end position="318"/>
    </location>
</feature>
<dbReference type="EMBL" id="CAFZ01000455">
    <property type="protein sequence ID" value="CCA75467.1"/>
    <property type="molecule type" value="Genomic_DNA"/>
</dbReference>
<dbReference type="OrthoDB" id="5569250at2759"/>
<dbReference type="PANTHER" id="PTHR38248:SF2">
    <property type="entry name" value="FUNK1 11"/>
    <property type="match status" value="1"/>
</dbReference>
<name>G4TVX4_SERID</name>
<accession>G4TVX4</accession>
<dbReference type="InterPro" id="IPR011009">
    <property type="entry name" value="Kinase-like_dom_sf"/>
</dbReference>
<feature type="domain" description="Fungal-type protein kinase" evidence="2">
    <location>
        <begin position="567"/>
        <end position="660"/>
    </location>
</feature>
<sequence length="781" mass="88595">MAQDADADQNKLESTPYAQGAAPYASLIEKLHREDVAQSIARDVNARQNVDLKSFLSYLLGRIRLDKARELPSDNLELLEDLLKKVKKVCMEDSKGDTSRKSKSKRKEEEEEMNTWTPSSSRLTSLHNEFAEATKTESESYRPWICMTNTALALLKTVKLDQANIKPISCDIVSIRNDPKTVGYVHNGTIVRRKPDTILIDRSIAQRFYLPDEATTVAWETIAKKIESEEAKSLEPYTANVAWEDIQYCCEHKRKSSKPRPTLSGFGLGVSVPGQSSGSVKRPLEQEGFDGVGTSRKATKKNNTSSPVQSSASKPSLSYSMMTASHSTRISGSEESSAEWNHAANQGAEYGLARLGSVQAATHAIGSIREGHSFTIQWYDRQGILSTNSINIYEIDNLPLYLAFLFIIQRFDLADWGTHPDFPVNPADATIIVDGKKFRLGKDVLHKQWGIQGRSTSVIECLEVVDHMEPRSCVVKVSFPEESRRLEHDLVDEAKRRGDGDSRVDHHIPEYVAHQEYKETSTSKIRRFLGLPLHTITGSRRMYAIVLIKLDGTIRMLKGKDYWRVWWDCFECHFALWKTGFRHRDISDTNLMYRNVVGSGKVGVLSDFDLSSLESERGRNTERIGTFPFMACELLSSAGLEGKIRHEYHHDAESFFWVAFFDTALYPKEERDANNEHVSRVIKAATGRLLPDDFVFCKQAWISYGNRHVTTLSQKVCWDGFLKIAYIWWTRSGPGRHFQNPPTNDHLSDDPDAIYQQHIDVRRSYEASHRELSDDGERNGR</sequence>
<dbReference type="Gene3D" id="1.10.510.10">
    <property type="entry name" value="Transferase(Phosphotransferase) domain 1"/>
    <property type="match status" value="1"/>
</dbReference>
<dbReference type="SUPFAM" id="SSF56112">
    <property type="entry name" value="Protein kinase-like (PK-like)"/>
    <property type="match status" value="1"/>
</dbReference>
<protein>
    <recommendedName>
        <fullName evidence="2">Fungal-type protein kinase domain-containing protein</fullName>
    </recommendedName>
</protein>
<evidence type="ECO:0000313" key="3">
    <source>
        <dbReference type="EMBL" id="CCA75467.1"/>
    </source>
</evidence>
<feature type="compositionally biased region" description="Low complexity" evidence="1">
    <location>
        <begin position="269"/>
        <end position="280"/>
    </location>
</feature>
<feature type="region of interest" description="Disordered" evidence="1">
    <location>
        <begin position="256"/>
        <end position="318"/>
    </location>
</feature>
<dbReference type="eggNOG" id="ENOG502SQDH">
    <property type="taxonomic scope" value="Eukaryota"/>
</dbReference>
<dbReference type="Proteomes" id="UP000007148">
    <property type="component" value="Unassembled WGS sequence"/>
</dbReference>
<dbReference type="InParanoid" id="G4TVX4"/>
<evidence type="ECO:0000313" key="4">
    <source>
        <dbReference type="Proteomes" id="UP000007148"/>
    </source>
</evidence>
<evidence type="ECO:0000259" key="2">
    <source>
        <dbReference type="Pfam" id="PF17667"/>
    </source>
</evidence>